<evidence type="ECO:0000313" key="9">
    <source>
        <dbReference type="EMBL" id="AZP36246.1"/>
    </source>
</evidence>
<keyword evidence="6 7" id="KW-0472">Membrane</keyword>
<accession>A0A3Q9CLN4</accession>
<keyword evidence="4 7" id="KW-0812">Transmembrane</keyword>
<reference evidence="9 10" key="1">
    <citation type="journal article" date="2018" name="Genome Biol. Evol.">
        <title>Partnering With a Pest: Genomes of Hemlock Woolly Adelgid Symbionts Reveal Atypical Nutritional Provisioning Patterns in Dual-Obligate Bacteria.</title>
        <authorList>
            <person name="Weglarz K.M."/>
            <person name="Havill N.P."/>
            <person name="Burke G.R."/>
            <person name="von Dohlen C.D."/>
        </authorList>
    </citation>
    <scope>NUCLEOTIDE SEQUENCE [LARGE SCALE GENOMIC DNA]</scope>
    <source>
        <strain evidence="9">ENA</strain>
    </source>
</reference>
<dbReference type="KEGG" id="aade:C3B56_00137"/>
<sequence>MEKFINYLELKSIYFILIAIFIVSFFESLALTGLFLPGTILMIGLGTFIGNHKVSLYDAWFVGIIGCLLGDWISYFIGLKLKKKYIKKINFLNITSIIDKIEYTLNHYSVITIFIGKFIGPIRPLIPILSGILKVPLKKFFYPNLFGCVLWPLLYFIPGILAKSVSNIPDGDKGNFKLLFFFLIFLIWCEFFLFWKLFNNSKYNWINKILSKRNIMILILTFLIFIIINIIFLQLNSQTTVLKKLLIEIFENFN</sequence>
<proteinExistence type="inferred from homology"/>
<dbReference type="GO" id="GO:0005886">
    <property type="term" value="C:plasma membrane"/>
    <property type="evidence" value="ECO:0007669"/>
    <property type="project" value="UniProtKB-SubCell"/>
</dbReference>
<keyword evidence="5 7" id="KW-1133">Transmembrane helix</keyword>
<feature type="transmembrane region" description="Helical" evidence="7">
    <location>
        <begin position="215"/>
        <end position="235"/>
    </location>
</feature>
<dbReference type="AlphaFoldDB" id="A0A3Q9CLN4"/>
<dbReference type="PANTHER" id="PTHR30353:SF15">
    <property type="entry name" value="INNER MEMBRANE PROTEIN YABI"/>
    <property type="match status" value="1"/>
</dbReference>
<keyword evidence="10" id="KW-1185">Reference proteome</keyword>
<gene>
    <name evidence="9" type="primary">yabI</name>
    <name evidence="9" type="ORF">C3B56_00137</name>
</gene>
<dbReference type="RefSeq" id="WP_126071512.1">
    <property type="nucleotide sequence ID" value="NZ_CP026513.1"/>
</dbReference>
<comment type="subcellular location">
    <subcellularLocation>
        <location evidence="7">Cell inner membrane</location>
        <topology evidence="7">Multi-pass membrane protein</topology>
    </subcellularLocation>
    <subcellularLocation>
        <location evidence="1">Cell membrane</location>
        <topology evidence="1">Multi-pass membrane protein</topology>
    </subcellularLocation>
</comment>
<feature type="transmembrane region" description="Helical" evidence="7">
    <location>
        <begin position="178"/>
        <end position="195"/>
    </location>
</feature>
<dbReference type="Proteomes" id="UP000274458">
    <property type="component" value="Chromosome"/>
</dbReference>
<comment type="similarity">
    <text evidence="2 7">Belongs to the DedA family.</text>
</comment>
<evidence type="ECO:0000256" key="2">
    <source>
        <dbReference type="ARBA" id="ARBA00010792"/>
    </source>
</evidence>
<keyword evidence="3" id="KW-1003">Cell membrane</keyword>
<feature type="domain" description="VTT" evidence="8">
    <location>
        <begin position="36"/>
        <end position="159"/>
    </location>
</feature>
<evidence type="ECO:0000256" key="7">
    <source>
        <dbReference type="RuleBase" id="RU367016"/>
    </source>
</evidence>
<evidence type="ECO:0000256" key="5">
    <source>
        <dbReference type="ARBA" id="ARBA00022989"/>
    </source>
</evidence>
<dbReference type="EMBL" id="CP026513">
    <property type="protein sequence ID" value="AZP36246.1"/>
    <property type="molecule type" value="Genomic_DNA"/>
</dbReference>
<evidence type="ECO:0000256" key="4">
    <source>
        <dbReference type="ARBA" id="ARBA00022692"/>
    </source>
</evidence>
<feature type="transmembrane region" description="Helical" evidence="7">
    <location>
        <begin position="140"/>
        <end position="158"/>
    </location>
</feature>
<feature type="transmembrane region" description="Helical" evidence="7">
    <location>
        <begin position="12"/>
        <end position="36"/>
    </location>
</feature>
<evidence type="ECO:0000313" key="10">
    <source>
        <dbReference type="Proteomes" id="UP000274458"/>
    </source>
</evidence>
<evidence type="ECO:0000256" key="1">
    <source>
        <dbReference type="ARBA" id="ARBA00004651"/>
    </source>
</evidence>
<dbReference type="InterPro" id="IPR032816">
    <property type="entry name" value="VTT_dom"/>
</dbReference>
<dbReference type="PANTHER" id="PTHR30353">
    <property type="entry name" value="INNER MEMBRANE PROTEIN DEDA-RELATED"/>
    <property type="match status" value="1"/>
</dbReference>
<evidence type="ECO:0000256" key="6">
    <source>
        <dbReference type="ARBA" id="ARBA00023136"/>
    </source>
</evidence>
<dbReference type="InterPro" id="IPR032818">
    <property type="entry name" value="DedA-like"/>
</dbReference>
<organism evidence="9 10">
    <name type="scientific">Candidatus Annandia adelgestsuga</name>
    <dbReference type="NCBI Taxonomy" id="1302411"/>
    <lineage>
        <taxon>Bacteria</taxon>
        <taxon>Pseudomonadati</taxon>
        <taxon>Pseudomonadota</taxon>
        <taxon>Gammaproteobacteria</taxon>
        <taxon>Enterobacterales</taxon>
        <taxon>Enterobacteriaceae</taxon>
        <taxon>Candidatus Annandia</taxon>
    </lineage>
</organism>
<dbReference type="Pfam" id="PF09335">
    <property type="entry name" value="VTT_dom"/>
    <property type="match status" value="1"/>
</dbReference>
<feature type="transmembrane region" description="Helical" evidence="7">
    <location>
        <begin position="56"/>
        <end position="78"/>
    </location>
</feature>
<protein>
    <submittedName>
        <fullName evidence="9">Inner membrane protein YabI</fullName>
    </submittedName>
</protein>
<name>A0A3Q9CLN4_9ENTR</name>
<dbReference type="OrthoDB" id="9780918at2"/>
<evidence type="ECO:0000256" key="3">
    <source>
        <dbReference type="ARBA" id="ARBA00022475"/>
    </source>
</evidence>
<evidence type="ECO:0000259" key="8">
    <source>
        <dbReference type="Pfam" id="PF09335"/>
    </source>
</evidence>
<keyword evidence="7" id="KW-0997">Cell inner membrane</keyword>